<dbReference type="PANTHER" id="PTHR21349:SF0">
    <property type="entry name" value="LARGE RIBOSOMAL SUBUNIT PROTEIN BL21M"/>
    <property type="match status" value="1"/>
</dbReference>
<dbReference type="PANTHER" id="PTHR21349">
    <property type="entry name" value="50S RIBOSOMAL PROTEIN L21"/>
    <property type="match status" value="1"/>
</dbReference>
<comment type="similarity">
    <text evidence="1 6 7">Belongs to the bacterial ribosomal protein bL21 family.</text>
</comment>
<dbReference type="InterPro" id="IPR036164">
    <property type="entry name" value="bL21-like_sf"/>
</dbReference>
<dbReference type="GO" id="GO:0005840">
    <property type="term" value="C:ribosome"/>
    <property type="evidence" value="ECO:0007669"/>
    <property type="project" value="UniProtKB-KW"/>
</dbReference>
<dbReference type="InterPro" id="IPR001787">
    <property type="entry name" value="Ribosomal_bL21"/>
</dbReference>
<comment type="subunit">
    <text evidence="6">Part of the 50S ribosomal subunit. Contacts protein L20.</text>
</comment>
<evidence type="ECO:0000256" key="3">
    <source>
        <dbReference type="ARBA" id="ARBA00022884"/>
    </source>
</evidence>
<keyword evidence="3 6" id="KW-0694">RNA-binding</keyword>
<dbReference type="Pfam" id="PF00829">
    <property type="entry name" value="Ribosomal_L21p"/>
    <property type="match status" value="1"/>
</dbReference>
<comment type="caution">
    <text evidence="8">The sequence shown here is derived from an EMBL/GenBank/DDBJ whole genome shotgun (WGS) entry which is preliminary data.</text>
</comment>
<dbReference type="AlphaFoldDB" id="A0A1B8QFN7"/>
<dbReference type="GO" id="GO:1990904">
    <property type="term" value="C:ribonucleoprotein complex"/>
    <property type="evidence" value="ECO:0007669"/>
    <property type="project" value="UniProtKB-KW"/>
</dbReference>
<dbReference type="EMBL" id="LZNA01000016">
    <property type="protein sequence ID" value="OBX83741.1"/>
    <property type="molecule type" value="Genomic_DNA"/>
</dbReference>
<dbReference type="OrthoDB" id="9813334at2"/>
<name>A0A1B8QFN7_9GAMM</name>
<dbReference type="GO" id="GO:0006412">
    <property type="term" value="P:translation"/>
    <property type="evidence" value="ECO:0007669"/>
    <property type="project" value="UniProtKB-UniRule"/>
</dbReference>
<dbReference type="InterPro" id="IPR018258">
    <property type="entry name" value="Ribosomal_bL21_CS"/>
</dbReference>
<reference evidence="8 10" key="2">
    <citation type="submission" date="2016-06" db="EMBL/GenBank/DDBJ databases">
        <title>Draft genome of Moraxella atlantae CCUG 66109.</title>
        <authorList>
            <person name="Salva-Serra F."/>
            <person name="Engstrom-Jakobsson H."/>
            <person name="Thorell K."/>
            <person name="Gonzales-Siles L."/>
            <person name="Karlsson R."/>
            <person name="Boulund F."/>
            <person name="Engstrand L."/>
            <person name="Kristiansson E."/>
            <person name="Moore E."/>
        </authorList>
    </citation>
    <scope>NUCLEOTIDE SEQUENCE [LARGE SCALE GENOMIC DNA]</scope>
    <source>
        <strain evidence="8 10">CCUG 66109</strain>
    </source>
</reference>
<sequence>MYAVIKSGGKQHRVTPDELLKVELLKAEQGDTITIEDVLMVVDGTDIKIGQPLVAGARVEAEVVEHGRGEKVRIVKHRRRKHYHKEQGHRQWYTLLKIKSINA</sequence>
<dbReference type="EMBL" id="LZMZ01000003">
    <property type="protein sequence ID" value="OBX80804.1"/>
    <property type="molecule type" value="Genomic_DNA"/>
</dbReference>
<keyword evidence="2 6" id="KW-0699">rRNA-binding</keyword>
<evidence type="ECO:0000256" key="4">
    <source>
        <dbReference type="ARBA" id="ARBA00022980"/>
    </source>
</evidence>
<organism evidence="8 10">
    <name type="scientific">Faucicola atlantae</name>
    <dbReference type="NCBI Taxonomy" id="34059"/>
    <lineage>
        <taxon>Bacteria</taxon>
        <taxon>Pseudomonadati</taxon>
        <taxon>Pseudomonadota</taxon>
        <taxon>Gammaproteobacteria</taxon>
        <taxon>Moraxellales</taxon>
        <taxon>Moraxellaceae</taxon>
        <taxon>Faucicola</taxon>
    </lineage>
</organism>
<evidence type="ECO:0000256" key="1">
    <source>
        <dbReference type="ARBA" id="ARBA00008563"/>
    </source>
</evidence>
<evidence type="ECO:0000313" key="8">
    <source>
        <dbReference type="EMBL" id="OBX80804.1"/>
    </source>
</evidence>
<accession>A0A1B8QFN7</accession>
<evidence type="ECO:0000256" key="7">
    <source>
        <dbReference type="RuleBase" id="RU000562"/>
    </source>
</evidence>
<evidence type="ECO:0000256" key="5">
    <source>
        <dbReference type="ARBA" id="ARBA00023274"/>
    </source>
</evidence>
<dbReference type="SUPFAM" id="SSF141091">
    <property type="entry name" value="L21p-like"/>
    <property type="match status" value="1"/>
</dbReference>
<dbReference type="Proteomes" id="UP000092616">
    <property type="component" value="Unassembled WGS sequence"/>
</dbReference>
<dbReference type="GO" id="GO:0019843">
    <property type="term" value="F:rRNA binding"/>
    <property type="evidence" value="ECO:0007669"/>
    <property type="project" value="UniProtKB-UniRule"/>
</dbReference>
<dbReference type="NCBIfam" id="TIGR00061">
    <property type="entry name" value="L21"/>
    <property type="match status" value="1"/>
</dbReference>
<dbReference type="PROSITE" id="PS01169">
    <property type="entry name" value="RIBOSOMAL_L21"/>
    <property type="match status" value="1"/>
</dbReference>
<gene>
    <name evidence="6" type="primary">rplU</name>
    <name evidence="9" type="ORF">A9306_04945</name>
    <name evidence="8" type="ORF">A9308_02415</name>
</gene>
<evidence type="ECO:0000313" key="11">
    <source>
        <dbReference type="Proteomes" id="UP000092616"/>
    </source>
</evidence>
<protein>
    <recommendedName>
        <fullName evidence="6">Large ribosomal subunit protein bL21</fullName>
    </recommendedName>
</protein>
<dbReference type="GO" id="GO:0005737">
    <property type="term" value="C:cytoplasm"/>
    <property type="evidence" value="ECO:0007669"/>
    <property type="project" value="UniProtKB-ARBA"/>
</dbReference>
<reference evidence="9 11" key="1">
    <citation type="submission" date="2016-06" db="EMBL/GenBank/DDBJ databases">
        <title>Draft genome of Moraxella atlantae CCUG 59586.</title>
        <authorList>
            <person name="Salva-Serra F."/>
            <person name="Engstrom-Jakobsson H."/>
            <person name="Thorell K."/>
            <person name="Gonzales-Siles L."/>
            <person name="Karlsson R."/>
            <person name="Boulund F."/>
            <person name="Engstrand L."/>
            <person name="Kristiansson E."/>
            <person name="Moore E."/>
        </authorList>
    </citation>
    <scope>NUCLEOTIDE SEQUENCE [LARGE SCALE GENOMIC DNA]</scope>
    <source>
        <strain evidence="9 11">CCUG 59586</strain>
    </source>
</reference>
<evidence type="ECO:0000313" key="9">
    <source>
        <dbReference type="EMBL" id="OBX83741.1"/>
    </source>
</evidence>
<dbReference type="InterPro" id="IPR028909">
    <property type="entry name" value="bL21-like"/>
</dbReference>
<dbReference type="Proteomes" id="UP000092508">
    <property type="component" value="Unassembled WGS sequence"/>
</dbReference>
<dbReference type="RefSeq" id="WP_067234377.1">
    <property type="nucleotide sequence ID" value="NZ_CP171132.1"/>
</dbReference>
<keyword evidence="11" id="KW-1185">Reference proteome</keyword>
<dbReference type="GO" id="GO:0003735">
    <property type="term" value="F:structural constituent of ribosome"/>
    <property type="evidence" value="ECO:0007669"/>
    <property type="project" value="InterPro"/>
</dbReference>
<evidence type="ECO:0000313" key="10">
    <source>
        <dbReference type="Proteomes" id="UP000092508"/>
    </source>
</evidence>
<evidence type="ECO:0000256" key="6">
    <source>
        <dbReference type="HAMAP-Rule" id="MF_01363"/>
    </source>
</evidence>
<dbReference type="STRING" id="34059.A9308_02415"/>
<keyword evidence="5 6" id="KW-0687">Ribonucleoprotein</keyword>
<evidence type="ECO:0000256" key="2">
    <source>
        <dbReference type="ARBA" id="ARBA00022730"/>
    </source>
</evidence>
<dbReference type="HAMAP" id="MF_01363">
    <property type="entry name" value="Ribosomal_bL21"/>
    <property type="match status" value="1"/>
</dbReference>
<proteinExistence type="inferred from homology"/>
<keyword evidence="4 6" id="KW-0689">Ribosomal protein</keyword>
<comment type="function">
    <text evidence="6 7">This protein binds to 23S rRNA in the presence of protein L20.</text>
</comment>